<feature type="transmembrane region" description="Helical" evidence="5">
    <location>
        <begin position="62"/>
        <end position="79"/>
    </location>
</feature>
<evidence type="ECO:0000259" key="7">
    <source>
        <dbReference type="Pfam" id="PF00892"/>
    </source>
</evidence>
<dbReference type="InterPro" id="IPR050638">
    <property type="entry name" value="AA-Vitamin_Transporters"/>
</dbReference>
<sequence length="266" mass="26512">MIVGLAGLAVLAFAGNSLLARAALADGATEAGVFSAIRLTAGALVLLPFLRGRPTTSDIPGAAALLVYVAGFSFAYLTLPAATGALILFGCVQASVMTIGIVQGDRPSFASWAGLAIALSGLGWLFLPGSEGAAIGPAAMMAVAGLAWGLYTIIGRRGTDPTRNTAASFLLAAPLALPLILLDQSLPSLSGVILAVVSGALTSGLGYVIWYRVTPHLSLATTATVQLATPIIAALGGAALLAEPLTVDIAVAGGLIVGGIVLTIRK</sequence>
<keyword evidence="6" id="KW-0732">Signal</keyword>
<feature type="transmembrane region" description="Helical" evidence="5">
    <location>
        <begin position="245"/>
        <end position="264"/>
    </location>
</feature>
<protein>
    <submittedName>
        <fullName evidence="8">DMT family transporter</fullName>
    </submittedName>
</protein>
<feature type="signal peptide" evidence="6">
    <location>
        <begin position="1"/>
        <end position="22"/>
    </location>
</feature>
<dbReference type="InterPro" id="IPR037185">
    <property type="entry name" value="EmrE-like"/>
</dbReference>
<comment type="caution">
    <text evidence="8">The sequence shown here is derived from an EMBL/GenBank/DDBJ whole genome shotgun (WGS) entry which is preliminary data.</text>
</comment>
<evidence type="ECO:0000256" key="2">
    <source>
        <dbReference type="ARBA" id="ARBA00022692"/>
    </source>
</evidence>
<dbReference type="AlphaFoldDB" id="A0A848QND8"/>
<keyword evidence="4 5" id="KW-0472">Membrane</keyword>
<evidence type="ECO:0000256" key="5">
    <source>
        <dbReference type="SAM" id="Phobius"/>
    </source>
</evidence>
<dbReference type="InterPro" id="IPR000620">
    <property type="entry name" value="EamA_dom"/>
</dbReference>
<dbReference type="Pfam" id="PF00892">
    <property type="entry name" value="EamA"/>
    <property type="match status" value="1"/>
</dbReference>
<evidence type="ECO:0000256" key="1">
    <source>
        <dbReference type="ARBA" id="ARBA00004141"/>
    </source>
</evidence>
<feature type="transmembrane region" description="Helical" evidence="5">
    <location>
        <begin position="85"/>
        <end position="102"/>
    </location>
</feature>
<comment type="subcellular location">
    <subcellularLocation>
        <location evidence="1">Membrane</location>
        <topology evidence="1">Multi-pass membrane protein</topology>
    </subcellularLocation>
</comment>
<dbReference type="PANTHER" id="PTHR32322">
    <property type="entry name" value="INNER MEMBRANE TRANSPORTER"/>
    <property type="match status" value="1"/>
</dbReference>
<organism evidence="8 9">
    <name type="scientific">Pontixanthobacter rizhaonensis</name>
    <dbReference type="NCBI Taxonomy" id="2730337"/>
    <lineage>
        <taxon>Bacteria</taxon>
        <taxon>Pseudomonadati</taxon>
        <taxon>Pseudomonadota</taxon>
        <taxon>Alphaproteobacteria</taxon>
        <taxon>Sphingomonadales</taxon>
        <taxon>Erythrobacteraceae</taxon>
        <taxon>Pontixanthobacter</taxon>
    </lineage>
</organism>
<feature type="transmembrane region" description="Helical" evidence="5">
    <location>
        <begin position="217"/>
        <end position="239"/>
    </location>
</feature>
<reference evidence="8 9" key="1">
    <citation type="submission" date="2020-04" db="EMBL/GenBank/DDBJ databases">
        <authorList>
            <person name="Liu A."/>
        </authorList>
    </citation>
    <scope>NUCLEOTIDE SEQUENCE [LARGE SCALE GENOMIC DNA]</scope>
    <source>
        <strain evidence="8 9">RZ02</strain>
    </source>
</reference>
<name>A0A848QND8_9SPHN</name>
<feature type="chain" id="PRO_5032378219" evidence="6">
    <location>
        <begin position="23"/>
        <end position="266"/>
    </location>
</feature>
<accession>A0A848QND8</accession>
<evidence type="ECO:0000256" key="4">
    <source>
        <dbReference type="ARBA" id="ARBA00023136"/>
    </source>
</evidence>
<dbReference type="EMBL" id="JABCRE010000003">
    <property type="protein sequence ID" value="NMW32399.1"/>
    <property type="molecule type" value="Genomic_DNA"/>
</dbReference>
<feature type="transmembrane region" description="Helical" evidence="5">
    <location>
        <begin position="133"/>
        <end position="154"/>
    </location>
</feature>
<evidence type="ECO:0000256" key="3">
    <source>
        <dbReference type="ARBA" id="ARBA00022989"/>
    </source>
</evidence>
<feature type="domain" description="EamA" evidence="7">
    <location>
        <begin position="140"/>
        <end position="264"/>
    </location>
</feature>
<proteinExistence type="predicted"/>
<dbReference type="GO" id="GO:0016020">
    <property type="term" value="C:membrane"/>
    <property type="evidence" value="ECO:0007669"/>
    <property type="project" value="UniProtKB-SubCell"/>
</dbReference>
<dbReference type="SUPFAM" id="SSF103481">
    <property type="entry name" value="Multidrug resistance efflux transporter EmrE"/>
    <property type="match status" value="2"/>
</dbReference>
<keyword evidence="3 5" id="KW-1133">Transmembrane helix</keyword>
<evidence type="ECO:0000256" key="6">
    <source>
        <dbReference type="SAM" id="SignalP"/>
    </source>
</evidence>
<dbReference type="Proteomes" id="UP000561181">
    <property type="component" value="Unassembled WGS sequence"/>
</dbReference>
<keyword evidence="2 5" id="KW-0812">Transmembrane</keyword>
<dbReference type="PANTHER" id="PTHR32322:SF9">
    <property type="entry name" value="AMINO-ACID METABOLITE EFFLUX PUMP-RELATED"/>
    <property type="match status" value="1"/>
</dbReference>
<feature type="transmembrane region" description="Helical" evidence="5">
    <location>
        <begin position="32"/>
        <end position="50"/>
    </location>
</feature>
<keyword evidence="9" id="KW-1185">Reference proteome</keyword>
<gene>
    <name evidence="8" type="ORF">HKD42_10035</name>
</gene>
<evidence type="ECO:0000313" key="9">
    <source>
        <dbReference type="Proteomes" id="UP000561181"/>
    </source>
</evidence>
<feature type="transmembrane region" description="Helical" evidence="5">
    <location>
        <begin position="188"/>
        <end position="210"/>
    </location>
</feature>
<evidence type="ECO:0000313" key="8">
    <source>
        <dbReference type="EMBL" id="NMW32399.1"/>
    </source>
</evidence>
<feature type="transmembrane region" description="Helical" evidence="5">
    <location>
        <begin position="109"/>
        <end position="127"/>
    </location>
</feature>
<feature type="transmembrane region" description="Helical" evidence="5">
    <location>
        <begin position="166"/>
        <end position="182"/>
    </location>
</feature>